<gene>
    <name evidence="1" type="ORF">K0M31_013727</name>
</gene>
<dbReference type="EMBL" id="JAHYIQ010000039">
    <property type="protein sequence ID" value="KAK1118957.1"/>
    <property type="molecule type" value="Genomic_DNA"/>
</dbReference>
<name>A0AA40FH46_9HYME</name>
<sequence length="90" mass="10792">MMVERETNRTGDIYLWQNVDDDYSRVEKAFHNVATEYLDEHVRVVVNQVPKMQIDSDISNISKQIFHFNSFKNLRQMRKTLKFRVLGLIM</sequence>
<comment type="caution">
    <text evidence="1">The sequence shown here is derived from an EMBL/GenBank/DDBJ whole genome shotgun (WGS) entry which is preliminary data.</text>
</comment>
<dbReference type="Proteomes" id="UP001177670">
    <property type="component" value="Unassembled WGS sequence"/>
</dbReference>
<evidence type="ECO:0000313" key="1">
    <source>
        <dbReference type="EMBL" id="KAK1118957.1"/>
    </source>
</evidence>
<dbReference type="AlphaFoldDB" id="A0AA40FH46"/>
<keyword evidence="2" id="KW-1185">Reference proteome</keyword>
<organism evidence="1 2">
    <name type="scientific">Melipona bicolor</name>
    <dbReference type="NCBI Taxonomy" id="60889"/>
    <lineage>
        <taxon>Eukaryota</taxon>
        <taxon>Metazoa</taxon>
        <taxon>Ecdysozoa</taxon>
        <taxon>Arthropoda</taxon>
        <taxon>Hexapoda</taxon>
        <taxon>Insecta</taxon>
        <taxon>Pterygota</taxon>
        <taxon>Neoptera</taxon>
        <taxon>Endopterygota</taxon>
        <taxon>Hymenoptera</taxon>
        <taxon>Apocrita</taxon>
        <taxon>Aculeata</taxon>
        <taxon>Apoidea</taxon>
        <taxon>Anthophila</taxon>
        <taxon>Apidae</taxon>
        <taxon>Melipona</taxon>
    </lineage>
</organism>
<proteinExistence type="predicted"/>
<evidence type="ECO:0000313" key="2">
    <source>
        <dbReference type="Proteomes" id="UP001177670"/>
    </source>
</evidence>
<accession>A0AA40FH46</accession>
<protein>
    <submittedName>
        <fullName evidence="1">Uncharacterized protein</fullName>
    </submittedName>
</protein>
<reference evidence="1" key="1">
    <citation type="submission" date="2021-10" db="EMBL/GenBank/DDBJ databases">
        <title>Melipona bicolor Genome sequencing and assembly.</title>
        <authorList>
            <person name="Araujo N.S."/>
            <person name="Arias M.C."/>
        </authorList>
    </citation>
    <scope>NUCLEOTIDE SEQUENCE</scope>
    <source>
        <strain evidence="1">USP_2M_L1-L4_2017</strain>
        <tissue evidence="1">Whole body</tissue>
    </source>
</reference>